<accession>D1CH42</accession>
<organism evidence="1 2">
    <name type="scientific">Thermobaculum terrenum (strain ATCC BAA-798 / CCMEE 7001 / YNP1)</name>
    <dbReference type="NCBI Taxonomy" id="525904"/>
    <lineage>
        <taxon>Bacteria</taxon>
        <taxon>Bacillati</taxon>
        <taxon>Chloroflexota</taxon>
        <taxon>Chloroflexia</taxon>
        <taxon>Candidatus Thermobaculales</taxon>
        <taxon>Candidatus Thermobaculaceae</taxon>
        <taxon>Thermobaculum</taxon>
    </lineage>
</organism>
<dbReference type="AlphaFoldDB" id="D1CH42"/>
<dbReference type="STRING" id="525904.Tter_2162"/>
<name>D1CH42_THET1</name>
<dbReference type="OrthoDB" id="9802294at2"/>
<protein>
    <submittedName>
        <fullName evidence="1">Uncharacterized protein</fullName>
    </submittedName>
</protein>
<dbReference type="KEGG" id="ttr:Tter_2162"/>
<evidence type="ECO:0000313" key="1">
    <source>
        <dbReference type="EMBL" id="ACZ43063.1"/>
    </source>
</evidence>
<reference evidence="2" key="1">
    <citation type="journal article" date="2010" name="Stand. Genomic Sci.">
        <title>Complete genome sequence of 'Thermobaculum terrenum' type strain (YNP1).</title>
        <authorList>
            <person name="Kiss H."/>
            <person name="Cleland D."/>
            <person name="Lapidus A."/>
            <person name="Lucas S."/>
            <person name="Glavina Del Rio T."/>
            <person name="Nolan M."/>
            <person name="Tice H."/>
            <person name="Han C."/>
            <person name="Goodwin L."/>
            <person name="Pitluck S."/>
            <person name="Liolios K."/>
            <person name="Ivanova N."/>
            <person name="Mavromatis K."/>
            <person name="Ovchinnikova G."/>
            <person name="Pati A."/>
            <person name="Chen A."/>
            <person name="Palaniappan K."/>
            <person name="Land M."/>
            <person name="Hauser L."/>
            <person name="Chang Y."/>
            <person name="Jeffries C."/>
            <person name="Lu M."/>
            <person name="Brettin T."/>
            <person name="Detter J."/>
            <person name="Goker M."/>
            <person name="Tindall B."/>
            <person name="Beck B."/>
            <person name="McDermott T."/>
            <person name="Woyke T."/>
            <person name="Bristow J."/>
            <person name="Eisen J."/>
            <person name="Markowitz V."/>
            <person name="Hugenholtz P."/>
            <person name="Kyrpides N."/>
            <person name="Klenk H."/>
            <person name="Cheng J."/>
        </authorList>
    </citation>
    <scope>NUCLEOTIDE SEQUENCE [LARGE SCALE GENOMIC DNA]</scope>
    <source>
        <strain evidence="2">ATCC BAA-798 / YNP1</strain>
    </source>
</reference>
<dbReference type="HOGENOM" id="CLU_2599473_0_0_0"/>
<proteinExistence type="predicted"/>
<dbReference type="eggNOG" id="ENOG503474P">
    <property type="taxonomic scope" value="Bacteria"/>
</dbReference>
<evidence type="ECO:0000313" key="2">
    <source>
        <dbReference type="Proteomes" id="UP000000323"/>
    </source>
</evidence>
<dbReference type="RefSeq" id="WP_012876094.1">
    <property type="nucleotide sequence ID" value="NC_013526.1"/>
</dbReference>
<sequence length="78" mass="8794">MARLIIANRRGHQVLEWDPATDTEEVKAVIAEAERIIREAREQGCKISRKVGDHHELYDGPFDPNVEEYQIIAPIAGG</sequence>
<dbReference type="Proteomes" id="UP000000323">
    <property type="component" value="Chromosome 2"/>
</dbReference>
<keyword evidence="2" id="KW-1185">Reference proteome</keyword>
<dbReference type="EMBL" id="CP001826">
    <property type="protein sequence ID" value="ACZ43063.1"/>
    <property type="molecule type" value="Genomic_DNA"/>
</dbReference>
<gene>
    <name evidence="1" type="ordered locus">Tter_2162</name>
</gene>